<proteinExistence type="predicted"/>
<organism evidence="1 2">
    <name type="scientific">Niabella ginsengisoli</name>
    <dbReference type="NCBI Taxonomy" id="522298"/>
    <lineage>
        <taxon>Bacteria</taxon>
        <taxon>Pseudomonadati</taxon>
        <taxon>Bacteroidota</taxon>
        <taxon>Chitinophagia</taxon>
        <taxon>Chitinophagales</taxon>
        <taxon>Chitinophagaceae</taxon>
        <taxon>Niabella</taxon>
    </lineage>
</organism>
<comment type="caution">
    <text evidence="1">The sequence shown here is derived from an EMBL/GenBank/DDBJ whole genome shotgun (WGS) entry which is preliminary data.</text>
</comment>
<reference evidence="1 2" key="1">
    <citation type="submission" date="2022-02" db="EMBL/GenBank/DDBJ databases">
        <authorList>
            <person name="Min J."/>
        </authorList>
    </citation>
    <scope>NUCLEOTIDE SEQUENCE [LARGE SCALE GENOMIC DNA]</scope>
    <source>
        <strain evidence="1 2">GR10-1</strain>
    </source>
</reference>
<dbReference type="Proteomes" id="UP001202248">
    <property type="component" value="Unassembled WGS sequence"/>
</dbReference>
<name>A0ABS9SJG0_9BACT</name>
<dbReference type="RefSeq" id="WP_240830108.1">
    <property type="nucleotide sequence ID" value="NZ_JAKWBL010000002.1"/>
</dbReference>
<sequence length="123" mass="14513">MNRNSGSESLKSIKLFDALDKMNEYDEAALLKKVPSVSKQQLSNTKALLYRQILSSLRVLKDEKNTDLHLHEMLDNARILYNKGLYHQTLKVLERIKEYARAHHQLTYLQQALFLKRKLKRFI</sequence>
<evidence type="ECO:0000313" key="1">
    <source>
        <dbReference type="EMBL" id="MCH5598466.1"/>
    </source>
</evidence>
<protein>
    <recommendedName>
        <fullName evidence="3">Tetratricopeptide repeat protein</fullName>
    </recommendedName>
</protein>
<gene>
    <name evidence="1" type="ORF">MKP09_11380</name>
</gene>
<keyword evidence="2" id="KW-1185">Reference proteome</keyword>
<dbReference type="EMBL" id="JAKWBL010000002">
    <property type="protein sequence ID" value="MCH5598466.1"/>
    <property type="molecule type" value="Genomic_DNA"/>
</dbReference>
<evidence type="ECO:0000313" key="2">
    <source>
        <dbReference type="Proteomes" id="UP001202248"/>
    </source>
</evidence>
<accession>A0ABS9SJG0</accession>
<evidence type="ECO:0008006" key="3">
    <source>
        <dbReference type="Google" id="ProtNLM"/>
    </source>
</evidence>